<evidence type="ECO:0000313" key="1">
    <source>
        <dbReference type="EMBL" id="KAH7415102.1"/>
    </source>
</evidence>
<dbReference type="AlphaFoldDB" id="A0A8T2TAE4"/>
<proteinExistence type="predicted"/>
<dbReference type="EMBL" id="CM035419">
    <property type="protein sequence ID" value="KAH7415102.1"/>
    <property type="molecule type" value="Genomic_DNA"/>
</dbReference>
<comment type="caution">
    <text evidence="1">The sequence shown here is derived from an EMBL/GenBank/DDBJ whole genome shotgun (WGS) entry which is preliminary data.</text>
</comment>
<protein>
    <submittedName>
        <fullName evidence="1">Uncharacterized protein</fullName>
    </submittedName>
</protein>
<evidence type="ECO:0000313" key="2">
    <source>
        <dbReference type="Proteomes" id="UP000825935"/>
    </source>
</evidence>
<dbReference type="OMA" id="HIACIHQ"/>
<dbReference type="Pfam" id="PF14009">
    <property type="entry name" value="PADRE"/>
    <property type="match status" value="1"/>
</dbReference>
<sequence>MGNIFSCTGLSRPAGGTDVVKLVHSNGLIEEFYRAVRVCELSVDYPHHSICESDDVKQFCNGSLRKLSEEESMQLGQIYFLLPSKALELPLTGIDVKALFSKANITRKASYKEVLVDMATQQVKPGLAMLHEGGMVEKEIKPSHAQLSHEQHYDVKISRELILKLIEETRLKLEAQWKQRATITTDVIALHAAAAREEQGRLPKLQSSYARHMLARSYTKLWRPSLETITEESQDVQ</sequence>
<dbReference type="PANTHER" id="PTHR33052">
    <property type="entry name" value="DUF4228 DOMAIN PROTEIN-RELATED"/>
    <property type="match status" value="1"/>
</dbReference>
<organism evidence="1 2">
    <name type="scientific">Ceratopteris richardii</name>
    <name type="common">Triangle waterfern</name>
    <dbReference type="NCBI Taxonomy" id="49495"/>
    <lineage>
        <taxon>Eukaryota</taxon>
        <taxon>Viridiplantae</taxon>
        <taxon>Streptophyta</taxon>
        <taxon>Embryophyta</taxon>
        <taxon>Tracheophyta</taxon>
        <taxon>Polypodiopsida</taxon>
        <taxon>Polypodiidae</taxon>
        <taxon>Polypodiales</taxon>
        <taxon>Pteridineae</taxon>
        <taxon>Pteridaceae</taxon>
        <taxon>Parkerioideae</taxon>
        <taxon>Ceratopteris</taxon>
    </lineage>
</organism>
<reference evidence="1" key="1">
    <citation type="submission" date="2021-08" db="EMBL/GenBank/DDBJ databases">
        <title>WGS assembly of Ceratopteris richardii.</title>
        <authorList>
            <person name="Marchant D.B."/>
            <person name="Chen G."/>
            <person name="Jenkins J."/>
            <person name="Shu S."/>
            <person name="Leebens-Mack J."/>
            <person name="Grimwood J."/>
            <person name="Schmutz J."/>
            <person name="Soltis P."/>
            <person name="Soltis D."/>
            <person name="Chen Z.-H."/>
        </authorList>
    </citation>
    <scope>NUCLEOTIDE SEQUENCE</scope>
    <source>
        <strain evidence="1">Whitten #5841</strain>
        <tissue evidence="1">Leaf</tissue>
    </source>
</reference>
<dbReference type="Proteomes" id="UP000825935">
    <property type="component" value="Chromosome 14"/>
</dbReference>
<keyword evidence="2" id="KW-1185">Reference proteome</keyword>
<dbReference type="InterPro" id="IPR025322">
    <property type="entry name" value="PADRE_dom"/>
</dbReference>
<dbReference type="OrthoDB" id="1919386at2759"/>
<name>A0A8T2TAE4_CERRI</name>
<gene>
    <name evidence="1" type="ORF">KP509_14G027400</name>
</gene>
<accession>A0A8T2TAE4</accession>